<comment type="caution">
    <text evidence="2">The sequence shown here is derived from an EMBL/GenBank/DDBJ whole genome shotgun (WGS) entry which is preliminary data.</text>
</comment>
<dbReference type="Proteomes" id="UP000430670">
    <property type="component" value="Unassembled WGS sequence"/>
</dbReference>
<keyword evidence="1" id="KW-0472">Membrane</keyword>
<accession>A0A6I3SM63</accession>
<evidence type="ECO:0000313" key="3">
    <source>
        <dbReference type="Proteomes" id="UP000430670"/>
    </source>
</evidence>
<proteinExistence type="predicted"/>
<dbReference type="PROSITE" id="PS51257">
    <property type="entry name" value="PROKAR_LIPOPROTEIN"/>
    <property type="match status" value="1"/>
</dbReference>
<reference evidence="2 3" key="1">
    <citation type="submission" date="2019-11" db="EMBL/GenBank/DDBJ databases">
        <title>Whole-genome sequence of a the green, strictly anaerobic photosynthetic bacterium Heliobacillus mobilis DSM 6151.</title>
        <authorList>
            <person name="Kyndt J.A."/>
            <person name="Meyer T.E."/>
        </authorList>
    </citation>
    <scope>NUCLEOTIDE SEQUENCE [LARGE SCALE GENOMIC DNA]</scope>
    <source>
        <strain evidence="2 3">DSM 6151</strain>
    </source>
</reference>
<feature type="transmembrane region" description="Helical" evidence="1">
    <location>
        <begin position="12"/>
        <end position="33"/>
    </location>
</feature>
<sequence length="127" mass="14513">MIKPTTIEIVLAIKALGLAIAIITWAIGCWFFLQIRLNREQSENTLSKMPVGNGKEVMFTNPETAGEVFELIFRFIQFKLNPKEVSVPRNRRRSAWIMGSALAIATISLLYAFYIFDRLIRFLMSAI</sequence>
<dbReference type="EMBL" id="WNKU01000015">
    <property type="protein sequence ID" value="MTV49825.1"/>
    <property type="molecule type" value="Genomic_DNA"/>
</dbReference>
<evidence type="ECO:0000313" key="2">
    <source>
        <dbReference type="EMBL" id="MTV49825.1"/>
    </source>
</evidence>
<keyword evidence="1" id="KW-1133">Transmembrane helix</keyword>
<evidence type="ECO:0000256" key="1">
    <source>
        <dbReference type="SAM" id="Phobius"/>
    </source>
</evidence>
<dbReference type="AlphaFoldDB" id="A0A6I3SM63"/>
<protein>
    <submittedName>
        <fullName evidence="2">Uncharacterized protein</fullName>
    </submittedName>
</protein>
<gene>
    <name evidence="2" type="ORF">GJ688_12670</name>
</gene>
<feature type="transmembrane region" description="Helical" evidence="1">
    <location>
        <begin position="95"/>
        <end position="116"/>
    </location>
</feature>
<name>A0A6I3SM63_HELMO</name>
<keyword evidence="1" id="KW-0812">Transmembrane</keyword>
<keyword evidence="3" id="KW-1185">Reference proteome</keyword>
<dbReference type="RefSeq" id="WP_155476917.1">
    <property type="nucleotide sequence ID" value="NZ_WNKU01000015.1"/>
</dbReference>
<organism evidence="2 3">
    <name type="scientific">Heliobacterium mobile</name>
    <name type="common">Heliobacillus mobilis</name>
    <dbReference type="NCBI Taxonomy" id="28064"/>
    <lineage>
        <taxon>Bacteria</taxon>
        <taxon>Bacillati</taxon>
        <taxon>Bacillota</taxon>
        <taxon>Clostridia</taxon>
        <taxon>Eubacteriales</taxon>
        <taxon>Heliobacteriaceae</taxon>
        <taxon>Heliobacterium</taxon>
    </lineage>
</organism>